<dbReference type="GO" id="GO:0008250">
    <property type="term" value="C:oligosaccharyltransferase complex"/>
    <property type="evidence" value="ECO:0007669"/>
    <property type="project" value="UniProtKB-UniRule"/>
</dbReference>
<dbReference type="PANTHER" id="PTHR21049">
    <property type="entry name" value="RIBOPHORIN I"/>
    <property type="match status" value="1"/>
</dbReference>
<comment type="subunit">
    <text evidence="11">Component of the oligosaccharyltransferase (OST) complex.</text>
</comment>
<comment type="similarity">
    <text evidence="4 11">Belongs to the OST1 family.</text>
</comment>
<dbReference type="AlphaFoldDB" id="A0A9P0APJ3"/>
<evidence type="ECO:0000256" key="11">
    <source>
        <dbReference type="RuleBase" id="RU361143"/>
    </source>
</evidence>
<evidence type="ECO:0000256" key="3">
    <source>
        <dbReference type="ARBA" id="ARBA00004922"/>
    </source>
</evidence>
<name>A0A9P0APJ3_BEMTA</name>
<evidence type="ECO:0000256" key="10">
    <source>
        <dbReference type="ARBA" id="ARBA00023136"/>
    </source>
</evidence>
<evidence type="ECO:0000256" key="7">
    <source>
        <dbReference type="ARBA" id="ARBA00022729"/>
    </source>
</evidence>
<gene>
    <name evidence="12" type="ORF">BEMITA_LOCUS14207</name>
</gene>
<dbReference type="GO" id="GO:0018279">
    <property type="term" value="P:protein N-linked glycosylation via asparagine"/>
    <property type="evidence" value="ECO:0007669"/>
    <property type="project" value="TreeGrafter"/>
</dbReference>
<dbReference type="InterPro" id="IPR007676">
    <property type="entry name" value="Ribophorin_I"/>
</dbReference>
<dbReference type="Pfam" id="PF04597">
    <property type="entry name" value="Ribophorin_I"/>
    <property type="match status" value="1"/>
</dbReference>
<evidence type="ECO:0000256" key="9">
    <source>
        <dbReference type="ARBA" id="ARBA00022989"/>
    </source>
</evidence>
<evidence type="ECO:0000256" key="8">
    <source>
        <dbReference type="ARBA" id="ARBA00022824"/>
    </source>
</evidence>
<keyword evidence="7" id="KW-0732">Signal</keyword>
<evidence type="ECO:0000313" key="12">
    <source>
        <dbReference type="EMBL" id="CAH0396100.1"/>
    </source>
</evidence>
<comment type="subcellular location">
    <subcellularLocation>
        <location evidence="2 11">Endoplasmic reticulum membrane</location>
        <topology evidence="2 11">Single-pass type I membrane protein</topology>
    </subcellularLocation>
</comment>
<keyword evidence="6 11" id="KW-0812">Transmembrane</keyword>
<dbReference type="PANTHER" id="PTHR21049:SF0">
    <property type="entry name" value="DOLICHYL-DIPHOSPHOOLIGOSACCHARIDE--PROTEIN GLYCOSYLTRANSFERASE SUBUNIT 1"/>
    <property type="match status" value="1"/>
</dbReference>
<dbReference type="EMBL" id="OU963870">
    <property type="protein sequence ID" value="CAH0396100.1"/>
    <property type="molecule type" value="Genomic_DNA"/>
</dbReference>
<evidence type="ECO:0000256" key="6">
    <source>
        <dbReference type="ARBA" id="ARBA00022692"/>
    </source>
</evidence>
<sequence length="632" mass="72394">MKTPYAHTPTIRQQIDPTCTNFRVFLLKTPLFPSNHSILRVNWEFSAMLIYTLIYSLLVFSNTYALDVLNSDVVVKNVGRSIDITSQLVKVVYQFTFENKGKNSEKYVLFAVEPQFKDKVAFVGSQIKDFKLKAVETKIQNHEDKSFWRIDLKSPLLPDKTVSFDVELIAVKALVPYPAEITQREKQLVKFSGNAFVYSPYKVLSQTTTIATGTKNIESFSKLQPSKQVDKGVSYGPYENTEPFSEAGITVHYENNSPFLIITRLERTLEISHWGNIAVEEDIDVYHHGAQLKGPFSRYEYQREANSGVASVKSFKTVLPASAISTYYRDEIGNISTSHLRVNSDSVELELRPRFPLFGGWKTHYILGYNVPSYEYLFNSGNNYVLKMRLVDHVFDNMIVEELVTKIILPEGAHNIKFSVPYPVTRLPDSKHYTYLDTKGRPVISVKKNFVVENHIQDFELTYVFPRILMLQEPVLLVVAFYLLFLFVIIYIRLDFSISPEEPKKDRTTYTGLCQKLITHQVKRLATFNLIDKEVNSNKNQNALAAALKPINQEYKFESTIINDLLAKVKGDANEKVSKLAEAQKLDKVLKEHYTQNIERYISGSMGKSQLLEELNSKKKTELVEKINSLLS</sequence>
<evidence type="ECO:0000256" key="4">
    <source>
        <dbReference type="ARBA" id="ARBA00008905"/>
    </source>
</evidence>
<organism evidence="12 13">
    <name type="scientific">Bemisia tabaci</name>
    <name type="common">Sweetpotato whitefly</name>
    <name type="synonym">Aleurodes tabaci</name>
    <dbReference type="NCBI Taxonomy" id="7038"/>
    <lineage>
        <taxon>Eukaryota</taxon>
        <taxon>Metazoa</taxon>
        <taxon>Ecdysozoa</taxon>
        <taxon>Arthropoda</taxon>
        <taxon>Hexapoda</taxon>
        <taxon>Insecta</taxon>
        <taxon>Pterygota</taxon>
        <taxon>Neoptera</taxon>
        <taxon>Paraneoptera</taxon>
        <taxon>Hemiptera</taxon>
        <taxon>Sternorrhyncha</taxon>
        <taxon>Aleyrodoidea</taxon>
        <taxon>Aleyrodidae</taxon>
        <taxon>Aleyrodinae</taxon>
        <taxon>Bemisia</taxon>
    </lineage>
</organism>
<keyword evidence="13" id="KW-1185">Reference proteome</keyword>
<dbReference type="Proteomes" id="UP001152759">
    <property type="component" value="Chromosome 9"/>
</dbReference>
<evidence type="ECO:0000313" key="13">
    <source>
        <dbReference type="Proteomes" id="UP001152759"/>
    </source>
</evidence>
<keyword evidence="10 11" id="KW-0472">Membrane</keyword>
<comment type="pathway">
    <text evidence="3 11">Protein modification; protein glycosylation.</text>
</comment>
<keyword evidence="9 11" id="KW-1133">Transmembrane helix</keyword>
<keyword evidence="8 11" id="KW-0256">Endoplasmic reticulum</keyword>
<evidence type="ECO:0000256" key="1">
    <source>
        <dbReference type="ARBA" id="ARBA00002791"/>
    </source>
</evidence>
<evidence type="ECO:0000256" key="5">
    <source>
        <dbReference type="ARBA" id="ARBA00017611"/>
    </source>
</evidence>
<protein>
    <recommendedName>
        <fullName evidence="5 11">Dolichyl-diphosphooligosaccharide--protein glycosyltransferase subunit 1</fullName>
    </recommendedName>
</protein>
<accession>A0A9P0APJ3</accession>
<proteinExistence type="inferred from homology"/>
<reference evidence="12" key="1">
    <citation type="submission" date="2021-12" db="EMBL/GenBank/DDBJ databases">
        <authorList>
            <person name="King R."/>
        </authorList>
    </citation>
    <scope>NUCLEOTIDE SEQUENCE</scope>
</reference>
<feature type="transmembrane region" description="Helical" evidence="11">
    <location>
        <begin position="475"/>
        <end position="494"/>
    </location>
</feature>
<evidence type="ECO:0000256" key="2">
    <source>
        <dbReference type="ARBA" id="ARBA00004115"/>
    </source>
</evidence>
<comment type="function">
    <text evidence="1 11">Subunit of the oligosaccharyl transferase (OST) complex that catalyzes the initial transfer of a defined glycan (Glc(3)Man(9)GlcNAc(2) in eukaryotes) from the lipid carrier dolichol-pyrophosphate to an asparagine residue within an Asn-X-Ser/Thr consensus motif in nascent polypeptide chains, the first step in protein N-glycosylation. N-glycosylation occurs cotranslationally and the complex associates with the Sec61 complex at the channel-forming translocon complex that mediates protein translocation across the endoplasmic reticulum (ER). All subunits are required for a maximal enzyme activity.</text>
</comment>